<dbReference type="EMBL" id="ASGP02000006">
    <property type="protein sequence ID" value="KAH9501767.1"/>
    <property type="molecule type" value="Genomic_DNA"/>
</dbReference>
<evidence type="ECO:0000256" key="4">
    <source>
        <dbReference type="ARBA" id="ARBA00005093"/>
    </source>
</evidence>
<evidence type="ECO:0000256" key="18">
    <source>
        <dbReference type="ARBA" id="ARBA00042865"/>
    </source>
</evidence>
<dbReference type="InterPro" id="IPR003406">
    <property type="entry name" value="Glyco_trans_14"/>
</dbReference>
<evidence type="ECO:0000256" key="9">
    <source>
        <dbReference type="ARBA" id="ARBA00022692"/>
    </source>
</evidence>
<evidence type="ECO:0000256" key="19">
    <source>
        <dbReference type="ARBA" id="ARBA00047847"/>
    </source>
</evidence>
<dbReference type="PANTHER" id="PTHR46025:SF3">
    <property type="entry name" value="XYLOSYLTRANSFERASE OXT"/>
    <property type="match status" value="1"/>
</dbReference>
<accession>A0A922KYL0</accession>
<feature type="transmembrane region" description="Helical" evidence="20">
    <location>
        <begin position="12"/>
        <end position="32"/>
    </location>
</feature>
<evidence type="ECO:0000259" key="21">
    <source>
        <dbReference type="Pfam" id="PF12529"/>
    </source>
</evidence>
<evidence type="ECO:0000256" key="13">
    <source>
        <dbReference type="ARBA" id="ARBA00022989"/>
    </source>
</evidence>
<evidence type="ECO:0000256" key="16">
    <source>
        <dbReference type="ARBA" id="ARBA00023157"/>
    </source>
</evidence>
<comment type="similarity">
    <text evidence="5">Belongs to the glycosyltransferase 14 family. XylT subfamily.</text>
</comment>
<evidence type="ECO:0000256" key="7">
    <source>
        <dbReference type="ARBA" id="ARBA00022676"/>
    </source>
</evidence>
<keyword evidence="15 20" id="KW-0472">Membrane</keyword>
<keyword evidence="7" id="KW-0328">Glycosyltransferase</keyword>
<dbReference type="PANTHER" id="PTHR46025">
    <property type="entry name" value="XYLOSYLTRANSFERASE OXT"/>
    <property type="match status" value="1"/>
</dbReference>
<dbReference type="InterPro" id="IPR043538">
    <property type="entry name" value="XYLT"/>
</dbReference>
<organism evidence="22 23">
    <name type="scientific">Dermatophagoides farinae</name>
    <name type="common">American house dust mite</name>
    <dbReference type="NCBI Taxonomy" id="6954"/>
    <lineage>
        <taxon>Eukaryota</taxon>
        <taxon>Metazoa</taxon>
        <taxon>Ecdysozoa</taxon>
        <taxon>Arthropoda</taxon>
        <taxon>Chelicerata</taxon>
        <taxon>Arachnida</taxon>
        <taxon>Acari</taxon>
        <taxon>Acariformes</taxon>
        <taxon>Sarcoptiformes</taxon>
        <taxon>Astigmata</taxon>
        <taxon>Psoroptidia</taxon>
        <taxon>Analgoidea</taxon>
        <taxon>Pyroglyphidae</taxon>
        <taxon>Dermatophagoidinae</taxon>
        <taxon>Dermatophagoides</taxon>
    </lineage>
</organism>
<keyword evidence="13 20" id="KW-1133">Transmembrane helix</keyword>
<dbReference type="GO" id="GO:0050650">
    <property type="term" value="P:chondroitin sulfate proteoglycan biosynthetic process"/>
    <property type="evidence" value="ECO:0007669"/>
    <property type="project" value="TreeGrafter"/>
</dbReference>
<evidence type="ECO:0000256" key="11">
    <source>
        <dbReference type="ARBA" id="ARBA00022824"/>
    </source>
</evidence>
<comment type="subcellular location">
    <subcellularLocation>
        <location evidence="2">Endoplasmic reticulum membrane</location>
        <topology evidence="2">Single-pass type II membrane protein</topology>
    </subcellularLocation>
    <subcellularLocation>
        <location evidence="1">Golgi apparatus membrane</location>
        <topology evidence="1">Single-pass type II membrane protein</topology>
    </subcellularLocation>
</comment>
<keyword evidence="12" id="KW-0735">Signal-anchor</keyword>
<evidence type="ECO:0000256" key="8">
    <source>
        <dbReference type="ARBA" id="ARBA00022679"/>
    </source>
</evidence>
<comment type="pathway">
    <text evidence="4">Glycan metabolism; heparan sulfate biosynthesis.</text>
</comment>
<keyword evidence="16" id="KW-1015">Disulfide bond</keyword>
<sequence length="848" mass="100393">MFRRLTFRQIFTLIICIILLQLLLLLLSTFLFNYSQYETISGHHSIIDIHDGCKIDDKQAISALNRVQTLDCRQKLIAAYCSIKFQPSWPSRLQNECHANSKLFTCMEFRSEFLNHFVDKKSNKILRIDPLQPFNHTDCTDLCMQIDFEFALFVSNQYCICTNNYQSIIDQTNHTECDLQCAKHSKCPSNFLFIISTGIKKIHHQLPPLITTDDHEQNFTRPKIVFLLLLSGRSTLQVNRLMLNIFDNHHYYLIHVDAHDNYLYAELKYLQRKYPANIRLTQQRFDTIWGGSSLLTAILSCIREALNEWNDWNFILNLSESSFPIKKIKQLERYLSLNRERNFIKSHGKNTFDFIQTQALNKVFVQCERRMWRIADRSLIKGIVWDGGSDWMILSQSFCRYVTNELNNRRSSLVHGLRNYFEFSLLPAESFFHIVLRNTAFCTTIISNNLLATNWNRKRGCKCQQKKIVDWCGCSPNIFRLRSPTNIRGDIQRLMATEKKPLFFGRKFSPLIDGQVIDFVELRFLNQNFRLNNLGKNYDLYLENSYHSRFDLPNHLPWFRRNFFTFFACQLLDSLCSNIYNNQCEIEIIETNLLFDNSNGFYGTIVRFQESIQNYKIEMILRSFSNQTIIFDSSSVPRLKSLKICNSFDEKDEYFRNTDCVLESNQPLEVWHEWQPFFGVYHILFIFIDPWNRIANENRILLNNTKITDNDRIGILYRHNNQTYYPIMNGLWKLLIMNEATDSVIGMGRFFILPTDTNDNDDINMVRLNHSTTNKQSVTFIMGKYSEFFPQNGIHLSMINKIWYIHQYCFHHHNGDHLCKNFNTTIYHHNNCDQVDWNVDKLKALYSF</sequence>
<comment type="caution">
    <text evidence="22">The sequence shown here is derived from an EMBL/GenBank/DDBJ whole genome shotgun (WGS) entry which is preliminary data.</text>
</comment>
<dbReference type="GO" id="GO:0005789">
    <property type="term" value="C:endoplasmic reticulum membrane"/>
    <property type="evidence" value="ECO:0007669"/>
    <property type="project" value="UniProtKB-SubCell"/>
</dbReference>
<gene>
    <name evidence="22" type="primary">XYLT2</name>
    <name evidence="22" type="ORF">DERF_012585</name>
</gene>
<keyword evidence="23" id="KW-1185">Reference proteome</keyword>
<dbReference type="Pfam" id="PF02485">
    <property type="entry name" value="Branch"/>
    <property type="match status" value="1"/>
</dbReference>
<keyword evidence="14" id="KW-0333">Golgi apparatus</keyword>
<reference evidence="22" key="1">
    <citation type="submission" date="2013-05" db="EMBL/GenBank/DDBJ databases">
        <authorList>
            <person name="Yim A.K.Y."/>
            <person name="Chan T.F."/>
            <person name="Ji K.M."/>
            <person name="Liu X.Y."/>
            <person name="Zhou J.W."/>
            <person name="Li R.Q."/>
            <person name="Yang K.Y."/>
            <person name="Li J."/>
            <person name="Li M."/>
            <person name="Law P.T.W."/>
            <person name="Wu Y.L."/>
            <person name="Cai Z.L."/>
            <person name="Qin H."/>
            <person name="Bao Y."/>
            <person name="Leung R.K.K."/>
            <person name="Ng P.K.S."/>
            <person name="Zou J."/>
            <person name="Zhong X.J."/>
            <person name="Ran P.X."/>
            <person name="Zhong N.S."/>
            <person name="Liu Z.G."/>
            <person name="Tsui S.K.W."/>
        </authorList>
    </citation>
    <scope>NUCLEOTIDE SEQUENCE</scope>
    <source>
        <strain evidence="22">Derf</strain>
        <tissue evidence="22">Whole organism</tissue>
    </source>
</reference>
<evidence type="ECO:0000256" key="12">
    <source>
        <dbReference type="ARBA" id="ARBA00022968"/>
    </source>
</evidence>
<evidence type="ECO:0000256" key="3">
    <source>
        <dbReference type="ARBA" id="ARBA00004840"/>
    </source>
</evidence>
<evidence type="ECO:0000256" key="14">
    <source>
        <dbReference type="ARBA" id="ARBA00023034"/>
    </source>
</evidence>
<dbReference type="InterPro" id="IPR024448">
    <property type="entry name" value="XylT_C"/>
</dbReference>
<evidence type="ECO:0000313" key="23">
    <source>
        <dbReference type="Proteomes" id="UP000790347"/>
    </source>
</evidence>
<name>A0A922KYL0_DERFA</name>
<keyword evidence="11" id="KW-0256">Endoplasmic reticulum</keyword>
<evidence type="ECO:0000256" key="6">
    <source>
        <dbReference type="ARBA" id="ARBA00011972"/>
    </source>
</evidence>
<keyword evidence="10" id="KW-0479">Metal-binding</keyword>
<evidence type="ECO:0000256" key="1">
    <source>
        <dbReference type="ARBA" id="ARBA00004323"/>
    </source>
</evidence>
<keyword evidence="8" id="KW-0808">Transferase</keyword>
<comment type="pathway">
    <text evidence="3">Glycan metabolism; chondroitin sulfate biosynthesis.</text>
</comment>
<dbReference type="GO" id="GO:0000139">
    <property type="term" value="C:Golgi membrane"/>
    <property type="evidence" value="ECO:0007669"/>
    <property type="project" value="UniProtKB-SubCell"/>
</dbReference>
<comment type="catalytic activity">
    <reaction evidence="19">
        <text>UDP-alpha-D-xylose + L-seryl-[protein] = 3-O-(beta-D-xylosyl)-L-seryl-[protein] + UDP + H(+)</text>
        <dbReference type="Rhea" id="RHEA:50192"/>
        <dbReference type="Rhea" id="RHEA-COMP:9863"/>
        <dbReference type="Rhea" id="RHEA-COMP:12567"/>
        <dbReference type="ChEBI" id="CHEBI:15378"/>
        <dbReference type="ChEBI" id="CHEBI:29999"/>
        <dbReference type="ChEBI" id="CHEBI:57632"/>
        <dbReference type="ChEBI" id="CHEBI:58223"/>
        <dbReference type="ChEBI" id="CHEBI:132085"/>
        <dbReference type="EC" id="2.4.2.26"/>
    </reaction>
</comment>
<dbReference type="GO" id="GO:0030158">
    <property type="term" value="F:protein xylosyltransferase activity"/>
    <property type="evidence" value="ECO:0007669"/>
    <property type="project" value="UniProtKB-EC"/>
</dbReference>
<evidence type="ECO:0000256" key="10">
    <source>
        <dbReference type="ARBA" id="ARBA00022723"/>
    </source>
</evidence>
<dbReference type="Pfam" id="PF12529">
    <property type="entry name" value="Xylo_C"/>
    <property type="match status" value="1"/>
</dbReference>
<keyword evidence="9 20" id="KW-0812">Transmembrane</keyword>
<evidence type="ECO:0000256" key="5">
    <source>
        <dbReference type="ARBA" id="ARBA00010195"/>
    </source>
</evidence>
<reference evidence="22" key="2">
    <citation type="journal article" date="2022" name="Res Sq">
        <title>Comparative Genomics Reveals Insights into the Divergent Evolution of Astigmatic Mites and Household Pest Adaptations.</title>
        <authorList>
            <person name="Xiong Q."/>
            <person name="Wan A.T.-Y."/>
            <person name="Liu X.-Y."/>
            <person name="Fung C.S.-H."/>
            <person name="Xiao X."/>
            <person name="Malainual N."/>
            <person name="Hou J."/>
            <person name="Wang L."/>
            <person name="Wang M."/>
            <person name="Yang K."/>
            <person name="Cui Y."/>
            <person name="Leung E."/>
            <person name="Nong W."/>
            <person name="Shin S.-K."/>
            <person name="Au S."/>
            <person name="Jeong K.Y."/>
            <person name="Chew F.T."/>
            <person name="Hui J."/>
            <person name="Leung T.F."/>
            <person name="Tungtrongchitr A."/>
            <person name="Zhong N."/>
            <person name="Liu Z."/>
            <person name="Tsui S."/>
        </authorList>
    </citation>
    <scope>NUCLEOTIDE SEQUENCE</scope>
    <source>
        <strain evidence="22">Derf</strain>
        <tissue evidence="22">Whole organism</tissue>
    </source>
</reference>
<evidence type="ECO:0000256" key="20">
    <source>
        <dbReference type="SAM" id="Phobius"/>
    </source>
</evidence>
<protein>
    <recommendedName>
        <fullName evidence="6">protein xylosyltransferase</fullName>
        <ecNumber evidence="6">2.4.2.26</ecNumber>
    </recommendedName>
    <alternativeName>
        <fullName evidence="18">Peptide O-xylosyltransferase</fullName>
    </alternativeName>
</protein>
<evidence type="ECO:0000313" key="22">
    <source>
        <dbReference type="EMBL" id="KAH9501767.1"/>
    </source>
</evidence>
<proteinExistence type="inferred from homology"/>
<dbReference type="EC" id="2.4.2.26" evidence="6"/>
<dbReference type="GO" id="GO:0046872">
    <property type="term" value="F:metal ion binding"/>
    <property type="evidence" value="ECO:0007669"/>
    <property type="project" value="UniProtKB-KW"/>
</dbReference>
<evidence type="ECO:0000256" key="17">
    <source>
        <dbReference type="ARBA" id="ARBA00023180"/>
    </source>
</evidence>
<dbReference type="Proteomes" id="UP000790347">
    <property type="component" value="Unassembled WGS sequence"/>
</dbReference>
<dbReference type="GO" id="GO:0015012">
    <property type="term" value="P:heparan sulfate proteoglycan biosynthetic process"/>
    <property type="evidence" value="ECO:0007669"/>
    <property type="project" value="TreeGrafter"/>
</dbReference>
<evidence type="ECO:0000256" key="2">
    <source>
        <dbReference type="ARBA" id="ARBA00004648"/>
    </source>
</evidence>
<keyword evidence="17" id="KW-0325">Glycoprotein</keyword>
<dbReference type="AlphaFoldDB" id="A0A922KYL0"/>
<evidence type="ECO:0000256" key="15">
    <source>
        <dbReference type="ARBA" id="ARBA00023136"/>
    </source>
</evidence>
<feature type="domain" description="Xylosyltransferase C-terminal" evidence="21">
    <location>
        <begin position="536"/>
        <end position="695"/>
    </location>
</feature>